<dbReference type="EMBL" id="FUWG01000006">
    <property type="protein sequence ID" value="SJZ35537.1"/>
    <property type="molecule type" value="Genomic_DNA"/>
</dbReference>
<dbReference type="PROSITE" id="PS51462">
    <property type="entry name" value="NUDIX"/>
    <property type="match status" value="1"/>
</dbReference>
<keyword evidence="4" id="KW-1185">Reference proteome</keyword>
<dbReference type="Gene3D" id="3.90.79.10">
    <property type="entry name" value="Nucleoside Triphosphate Pyrophosphohydrolase"/>
    <property type="match status" value="1"/>
</dbReference>
<evidence type="ECO:0000313" key="3">
    <source>
        <dbReference type="EMBL" id="SJZ35537.1"/>
    </source>
</evidence>
<dbReference type="OrthoDB" id="369191at2"/>
<proteinExistence type="predicted"/>
<dbReference type="GO" id="GO:0016787">
    <property type="term" value="F:hydrolase activity"/>
    <property type="evidence" value="ECO:0007669"/>
    <property type="project" value="UniProtKB-KW"/>
</dbReference>
<dbReference type="PANTHER" id="PTHR43736:SF1">
    <property type="entry name" value="DIHYDRONEOPTERIN TRIPHOSPHATE DIPHOSPHATASE"/>
    <property type="match status" value="1"/>
</dbReference>
<dbReference type="AlphaFoldDB" id="A0A1T4JZP0"/>
<dbReference type="SUPFAM" id="SSF55811">
    <property type="entry name" value="Nudix"/>
    <property type="match status" value="1"/>
</dbReference>
<dbReference type="STRING" id="261392.SAMN02745149_00896"/>
<reference evidence="3 4" key="1">
    <citation type="submission" date="2017-02" db="EMBL/GenBank/DDBJ databases">
        <authorList>
            <person name="Peterson S.W."/>
        </authorList>
    </citation>
    <scope>NUCLEOTIDE SEQUENCE [LARGE SCALE GENOMIC DNA]</scope>
    <source>
        <strain evidence="3 4">ATCC BAA-908</strain>
    </source>
</reference>
<dbReference type="PROSITE" id="PS00893">
    <property type="entry name" value="NUDIX_BOX"/>
    <property type="match status" value="1"/>
</dbReference>
<dbReference type="InterPro" id="IPR020084">
    <property type="entry name" value="NUDIX_hydrolase_CS"/>
</dbReference>
<protein>
    <submittedName>
        <fullName evidence="3">ADP-ribose pyrophosphatase YjhB, NUDIX family</fullName>
    </submittedName>
</protein>
<dbReference type="InterPro" id="IPR000086">
    <property type="entry name" value="NUDIX_hydrolase_dom"/>
</dbReference>
<dbReference type="RefSeq" id="WP_078932810.1">
    <property type="nucleotide sequence ID" value="NZ_FUWG01000006.1"/>
</dbReference>
<evidence type="ECO:0000259" key="2">
    <source>
        <dbReference type="PROSITE" id="PS51462"/>
    </source>
</evidence>
<dbReference type="InterPro" id="IPR015797">
    <property type="entry name" value="NUDIX_hydrolase-like_dom_sf"/>
</dbReference>
<dbReference type="GeneID" id="78316205"/>
<organism evidence="3 4">
    <name type="scientific">Treponema porcinum</name>
    <dbReference type="NCBI Taxonomy" id="261392"/>
    <lineage>
        <taxon>Bacteria</taxon>
        <taxon>Pseudomonadati</taxon>
        <taxon>Spirochaetota</taxon>
        <taxon>Spirochaetia</taxon>
        <taxon>Spirochaetales</taxon>
        <taxon>Treponemataceae</taxon>
        <taxon>Treponema</taxon>
    </lineage>
</organism>
<accession>A0A1T4JZP0</accession>
<dbReference type="CDD" id="cd04688">
    <property type="entry name" value="NUDIX_Hydrolase"/>
    <property type="match status" value="1"/>
</dbReference>
<sequence>MKENIKFDMTVPCGNGLLNIRVGAIIMKKDKILMVANSKNPEYLYSVGGRIKFGETVEEAVIREVYEETGIQMEVDRLGFVHENYFYGDVDSNLGKLIYEISFFFYMKVPENFEPKNQTFAEDDHKKYLHWISLDSTVKYYPEFFKTELKHHQTAVKHFVTDGRNICTG</sequence>
<dbReference type="Proteomes" id="UP000190423">
    <property type="component" value="Unassembled WGS sequence"/>
</dbReference>
<evidence type="ECO:0000256" key="1">
    <source>
        <dbReference type="ARBA" id="ARBA00022801"/>
    </source>
</evidence>
<keyword evidence="1" id="KW-0378">Hydrolase</keyword>
<name>A0A1T4JZP0_TREPO</name>
<gene>
    <name evidence="3" type="ORF">SAMN02745149_00896</name>
</gene>
<dbReference type="PANTHER" id="PTHR43736">
    <property type="entry name" value="ADP-RIBOSE PYROPHOSPHATASE"/>
    <property type="match status" value="1"/>
</dbReference>
<evidence type="ECO:0000313" key="4">
    <source>
        <dbReference type="Proteomes" id="UP000190423"/>
    </source>
</evidence>
<dbReference type="Pfam" id="PF00293">
    <property type="entry name" value="NUDIX"/>
    <property type="match status" value="1"/>
</dbReference>
<feature type="domain" description="Nudix hydrolase" evidence="2">
    <location>
        <begin position="17"/>
        <end position="157"/>
    </location>
</feature>